<dbReference type="EMBL" id="BOPF01000023">
    <property type="protein sequence ID" value="GIJ48919.1"/>
    <property type="molecule type" value="Genomic_DNA"/>
</dbReference>
<reference evidence="3" key="1">
    <citation type="submission" date="2021-01" db="EMBL/GenBank/DDBJ databases">
        <title>Whole genome shotgun sequence of Virgisporangium aliadipatigenens NBRC 105644.</title>
        <authorList>
            <person name="Komaki H."/>
            <person name="Tamura T."/>
        </authorList>
    </citation>
    <scope>NUCLEOTIDE SEQUENCE</scope>
    <source>
        <strain evidence="3">NBRC 105644</strain>
    </source>
</reference>
<keyword evidence="2" id="KW-1133">Transmembrane helix</keyword>
<feature type="compositionally biased region" description="Pro residues" evidence="1">
    <location>
        <begin position="35"/>
        <end position="44"/>
    </location>
</feature>
<feature type="compositionally biased region" description="Low complexity" evidence="1">
    <location>
        <begin position="136"/>
        <end position="171"/>
    </location>
</feature>
<keyword evidence="2" id="KW-0812">Transmembrane</keyword>
<evidence type="ECO:0000256" key="1">
    <source>
        <dbReference type="SAM" id="MobiDB-lite"/>
    </source>
</evidence>
<proteinExistence type="predicted"/>
<feature type="compositionally biased region" description="Pro residues" evidence="1">
    <location>
        <begin position="66"/>
        <end position="96"/>
    </location>
</feature>
<gene>
    <name evidence="3" type="ORF">Val02_58050</name>
</gene>
<evidence type="ECO:0000256" key="2">
    <source>
        <dbReference type="SAM" id="Phobius"/>
    </source>
</evidence>
<feature type="compositionally biased region" description="Low complexity" evidence="1">
    <location>
        <begin position="19"/>
        <end position="31"/>
    </location>
</feature>
<evidence type="ECO:0000313" key="3">
    <source>
        <dbReference type="EMBL" id="GIJ48919.1"/>
    </source>
</evidence>
<feature type="compositionally biased region" description="Pro residues" evidence="1">
    <location>
        <begin position="7"/>
        <end position="18"/>
    </location>
</feature>
<feature type="region of interest" description="Disordered" evidence="1">
    <location>
        <begin position="132"/>
        <end position="178"/>
    </location>
</feature>
<feature type="region of interest" description="Disordered" evidence="1">
    <location>
        <begin position="1"/>
        <end position="97"/>
    </location>
</feature>
<feature type="transmembrane region" description="Helical" evidence="2">
    <location>
        <begin position="104"/>
        <end position="125"/>
    </location>
</feature>
<keyword evidence="4" id="KW-1185">Reference proteome</keyword>
<organism evidence="3 4">
    <name type="scientific">Virgisporangium aliadipatigenens</name>
    <dbReference type="NCBI Taxonomy" id="741659"/>
    <lineage>
        <taxon>Bacteria</taxon>
        <taxon>Bacillati</taxon>
        <taxon>Actinomycetota</taxon>
        <taxon>Actinomycetes</taxon>
        <taxon>Micromonosporales</taxon>
        <taxon>Micromonosporaceae</taxon>
        <taxon>Virgisporangium</taxon>
    </lineage>
</organism>
<keyword evidence="2" id="KW-0472">Membrane</keyword>
<comment type="caution">
    <text evidence="3">The sequence shown here is derived from an EMBL/GenBank/DDBJ whole genome shotgun (WGS) entry which is preliminary data.</text>
</comment>
<name>A0A8J3YNN7_9ACTN</name>
<accession>A0A8J3YNN7</accession>
<sequence length="255" mass="25272">MSNYDPPQQPWGGPPPQDPYGAPQYPQDPGMQPGGYPPPPPPTSAFPGGGYQDPGYPPVSGAGGGYPPPGGGGFPPPGGGFPPPPGGGFPGAPQPPSRGNSGKIIIAIVAVVVLALCCGGGYTAYQYSKDDGNDKAGPGASASATPSATGSAGATSRPSATRTPTAAPTTAGNGGDDPDTFVKGDCFINQGTDSSPALKKVPCTTSGAYEVVAKIPGTADKARCDGAGVGRYDASYTHDETSGSSNDYVLCLRKR</sequence>
<evidence type="ECO:0000313" key="4">
    <source>
        <dbReference type="Proteomes" id="UP000619260"/>
    </source>
</evidence>
<dbReference type="RefSeq" id="WP_239153421.1">
    <property type="nucleotide sequence ID" value="NZ_BOPF01000023.1"/>
</dbReference>
<dbReference type="Proteomes" id="UP000619260">
    <property type="component" value="Unassembled WGS sequence"/>
</dbReference>
<protein>
    <submittedName>
        <fullName evidence="3">Uncharacterized protein</fullName>
    </submittedName>
</protein>
<dbReference type="AlphaFoldDB" id="A0A8J3YNN7"/>